<proteinExistence type="predicted"/>
<protein>
    <submittedName>
        <fullName evidence="1">Uncharacterized protein</fullName>
    </submittedName>
</protein>
<evidence type="ECO:0000313" key="1">
    <source>
        <dbReference type="EMBL" id="PMD11975.1"/>
    </source>
</evidence>
<reference evidence="1 2" key="1">
    <citation type="submission" date="2016-05" db="EMBL/GenBank/DDBJ databases">
        <title>A degradative enzymes factory behind the ericoid mycorrhizal symbiosis.</title>
        <authorList>
            <consortium name="DOE Joint Genome Institute"/>
            <person name="Martino E."/>
            <person name="Morin E."/>
            <person name="Grelet G."/>
            <person name="Kuo A."/>
            <person name="Kohler A."/>
            <person name="Daghino S."/>
            <person name="Barry K."/>
            <person name="Choi C."/>
            <person name="Cichocki N."/>
            <person name="Clum A."/>
            <person name="Copeland A."/>
            <person name="Hainaut M."/>
            <person name="Haridas S."/>
            <person name="Labutti K."/>
            <person name="Lindquist E."/>
            <person name="Lipzen A."/>
            <person name="Khouja H.-R."/>
            <person name="Murat C."/>
            <person name="Ohm R."/>
            <person name="Olson A."/>
            <person name="Spatafora J."/>
            <person name="Veneault-Fourrey C."/>
            <person name="Henrissat B."/>
            <person name="Grigoriev I."/>
            <person name="Martin F."/>
            <person name="Perotto S."/>
        </authorList>
    </citation>
    <scope>NUCLEOTIDE SEQUENCE [LARGE SCALE GENOMIC DNA]</scope>
    <source>
        <strain evidence="1 2">UAMH 7357</strain>
    </source>
</reference>
<dbReference type="Proteomes" id="UP000235672">
    <property type="component" value="Unassembled WGS sequence"/>
</dbReference>
<name>A0A2J6PD56_9HELO</name>
<evidence type="ECO:0000313" key="2">
    <source>
        <dbReference type="Proteomes" id="UP000235672"/>
    </source>
</evidence>
<dbReference type="AlphaFoldDB" id="A0A2J6PD56"/>
<gene>
    <name evidence="1" type="ORF">NA56DRAFT_666743</name>
</gene>
<sequence>MRPRIKSPSVRAKLIVTLLIPKGHSRKTSLSAVGALPTTSCSPAWYSCPVARMALSAGIVLDRVMGQSALMHYFVTESLTNRQLPKGLEKDVHALLRLLPDYNRILGENRDIEVKDLVAEDLEKVMTAATASNKLYYRAYSNQLTVNASRANPV</sequence>
<organism evidence="1 2">
    <name type="scientific">Hyaloscypha hepaticicola</name>
    <dbReference type="NCBI Taxonomy" id="2082293"/>
    <lineage>
        <taxon>Eukaryota</taxon>
        <taxon>Fungi</taxon>
        <taxon>Dikarya</taxon>
        <taxon>Ascomycota</taxon>
        <taxon>Pezizomycotina</taxon>
        <taxon>Leotiomycetes</taxon>
        <taxon>Helotiales</taxon>
        <taxon>Hyaloscyphaceae</taxon>
        <taxon>Hyaloscypha</taxon>
    </lineage>
</organism>
<dbReference type="EMBL" id="KZ613585">
    <property type="protein sequence ID" value="PMD11975.1"/>
    <property type="molecule type" value="Genomic_DNA"/>
</dbReference>
<accession>A0A2J6PD56</accession>
<keyword evidence="2" id="KW-1185">Reference proteome</keyword>